<accession>A0ABP7YWB7</accession>
<proteinExistence type="predicted"/>
<keyword evidence="2" id="KW-1185">Reference proteome</keyword>
<gene>
    <name evidence="1" type="ORF">GCM10022250_43970</name>
</gene>
<dbReference type="EMBL" id="BAABAO010000016">
    <property type="protein sequence ID" value="GAA4141934.1"/>
    <property type="molecule type" value="Genomic_DNA"/>
</dbReference>
<evidence type="ECO:0008006" key="3">
    <source>
        <dbReference type="Google" id="ProtNLM"/>
    </source>
</evidence>
<evidence type="ECO:0000313" key="1">
    <source>
        <dbReference type="EMBL" id="GAA4141934.1"/>
    </source>
</evidence>
<reference evidence="2" key="1">
    <citation type="journal article" date="2019" name="Int. J. Syst. Evol. Microbiol.">
        <title>The Global Catalogue of Microorganisms (GCM) 10K type strain sequencing project: providing services to taxonomists for standard genome sequencing and annotation.</title>
        <authorList>
            <consortium name="The Broad Institute Genomics Platform"/>
            <consortium name="The Broad Institute Genome Sequencing Center for Infectious Disease"/>
            <person name="Wu L."/>
            <person name="Ma J."/>
        </authorList>
    </citation>
    <scope>NUCLEOTIDE SEQUENCE [LARGE SCALE GENOMIC DNA]</scope>
    <source>
        <strain evidence="2">JCM 17386</strain>
    </source>
</reference>
<name>A0ABP7YWB7_9FLAO</name>
<organism evidence="1 2">
    <name type="scientific">Flavobacterium chungbukense</name>
    <dbReference type="NCBI Taxonomy" id="877464"/>
    <lineage>
        <taxon>Bacteria</taxon>
        <taxon>Pseudomonadati</taxon>
        <taxon>Bacteroidota</taxon>
        <taxon>Flavobacteriia</taxon>
        <taxon>Flavobacteriales</taxon>
        <taxon>Flavobacteriaceae</taxon>
        <taxon>Flavobacterium</taxon>
    </lineage>
</organism>
<sequence>MSNLINWENLKSYEDDQKKSFEELCYQLVFEIYGAQGKLHSIDDSGGGDGVEFYLELPNGDIWGWQCKFFGRFNESGRHEQIKKSLQKAADVHKSRLKKWYLCSKLSMTSGERDWLENVGVLSHKGRSVLAAGCSPELIHWGDSEILNYLRIYSNVHRYFFTDKILDFNWFREKFEIVRQSRIIRSKYLEELHIEGTADETVTKFLGGTALRALIKDKCDEFGIQKFETEYAMAIDVLKGYEALEEFKETVQEISGFILSECHSGIIKRGNELLVRLSSVLEDKELHERQLVLHEIGDFIVEYQKYFDQYAELSQNDSITAISLKAERKETDQSLKKRIRNCRDSMLGPYFIMRNFESYLSLFEPVQHLNESELYITGKASKGKTHLAVDTVRRQIDSGKPALFLFGSHFKSNLPVKEQMKQMLDIPSEWTVKDFFGALEICARVHKTKLLLAIDGLNESSYWKEIWGDAIEEIAGEIRLHFPNILLMATYRSSYEEVLFPKDYLSYPEGKWKLKEEVKGFSSLNVNEAVDRYFKHYDITLENNSERIYHFAEPLYLTIFCEAKKGEIVSFQDEDMFDIFEDYLKKCNENITGRLGRDVRYHKSFTKDILNKIASVLWRSDQREIALHDAVPNLLDTEMLQAFEGEDLLIYRDWDQREVVAFTYDLLNGYLIAKSILDEAGDANDLKAIINSDKFTESLLGRIPKHSLFEDILRSFCILAIKRYGLESLRSESDLLSKYAVAALFDLNAGLVRSFEAEAKEMVRTDFNNYSRTWSVIDLFDITELVIEHPLNFLFLSDLLLTMPVSLRDMFWTEKCRENYVPEREGNNHGYINHFESANRDKREISPRVHIAARRVMWMLTVTNRDMRDRATRALYYYGRRFPKEFVELVCYSLGINDPYVWERTLGALYGVVLAGQAGTDSSFREKHLKPIAQMLYRLIFADEAPYGTTHILARSYAAMSIETALKHYPELLGETEQSQIRAPYKSGGIREWGEFDYENQGSSFIDPIHMDFSNYTIGQIVSEGRNYNDPDSKKKVRRQIYWRIFELGWDGVIFEEMDSRILRMDYERNSEKGKTERYGKKYSWIAFYEVAGLMDDEELLENEYGDFRIIYPDIDVSFPEEVRENKTSFVKTDYLADRKLSLMDWYKNGGGVEVSDYLTVADLNGHSGQWICMDGFICQEDKSIQRERFIFIRALLVKNNDLEDVLARLQAQDLGGRWLPEKRENHNCFAGEMYLFEGAVYNNFTELTFIEDTQRYKVKKGHEEYHSTFNFETFAKEYPDEVEIVKNIEKKFQILLPVMEFAFSSESITNNAGHRTVISKELYKELKLTNEPHSFDLKDSNNYKASQRIDYNLDSNNKHHFVYVRKDLLDIFITENDYSLVWAVWGERQFSLGDVKEMRRLHAESGLEKFPVFQSVEVYKQ</sequence>
<evidence type="ECO:0000313" key="2">
    <source>
        <dbReference type="Proteomes" id="UP001501333"/>
    </source>
</evidence>
<comment type="caution">
    <text evidence="1">The sequence shown here is derived from an EMBL/GenBank/DDBJ whole genome shotgun (WGS) entry which is preliminary data.</text>
</comment>
<dbReference type="Proteomes" id="UP001501333">
    <property type="component" value="Unassembled WGS sequence"/>
</dbReference>
<dbReference type="RefSeq" id="WP_229355280.1">
    <property type="nucleotide sequence ID" value="NZ_BAABAO010000016.1"/>
</dbReference>
<protein>
    <recommendedName>
        <fullName evidence="3">NACHT domain-containing protein</fullName>
    </recommendedName>
</protein>